<keyword evidence="5" id="KW-0813">Transport</keyword>
<evidence type="ECO:0000256" key="1">
    <source>
        <dbReference type="ARBA" id="ARBA00004141"/>
    </source>
</evidence>
<evidence type="ECO:0000256" key="4">
    <source>
        <dbReference type="ARBA" id="ARBA00023136"/>
    </source>
</evidence>
<reference evidence="9" key="1">
    <citation type="submission" date="2021-01" db="UniProtKB">
        <authorList>
            <consortium name="EnsemblMetazoa"/>
        </authorList>
    </citation>
    <scope>IDENTIFICATION</scope>
</reference>
<dbReference type="InterPro" id="IPR006202">
    <property type="entry name" value="Neur_chan_lig-bd"/>
</dbReference>
<sequence length="467" mass="54166">MTFQLLKHIFRIVWFLAIVDLSKVVATNHTAKTQSDLYDKLFGESSNYRSEVRALPLNGRNKLDVTFDISIRTILGLDVKTQIFYLTAVIHMRWQDKRLTWNESEFDGIDTLNVGNSVVWTPDIMLLNEISDEPFSHTDVYRSKVFFNNDGTVIWTNPVTFKSTCQVDVTWFPVDYQVCNLTFGSWSYGRNKMDIKFKNKEKDKEMVYSDFHIPSGEWSLEGVAFFEEEKTFDCCKQTFSVVTFQVFLKRYPNFYYIYVFLPFISQMILFLLIFHIHPDQGDRLGYGVALLLNMTMYMIFLSDHLPEKSDSTPFVGAVFVTFFFLLSIALALSALTMHYSLRETPLPSHVHNLKVLVNKLWPCKNNDPGKSNVRPESKSYGSYDMEEVKQTSTDVDPNLDNQDQEEPIATRSEESSLVEKPGDRNRFKGWFEFMRLVEKILTCVFAFLLIVLPLIIGSLVTERITEV</sequence>
<evidence type="ECO:0000259" key="8">
    <source>
        <dbReference type="Pfam" id="PF02932"/>
    </source>
</evidence>
<evidence type="ECO:0000259" key="7">
    <source>
        <dbReference type="Pfam" id="PF02931"/>
    </source>
</evidence>
<dbReference type="Gene3D" id="1.20.58.390">
    <property type="entry name" value="Neurotransmitter-gated ion-channel transmembrane domain"/>
    <property type="match status" value="1"/>
</dbReference>
<name>A0A7M5V7M8_9CNID</name>
<evidence type="ECO:0000256" key="3">
    <source>
        <dbReference type="ARBA" id="ARBA00022989"/>
    </source>
</evidence>
<dbReference type="FunFam" id="2.70.170.10:FF:000028">
    <property type="entry name" value="AcetylCholine Receptor"/>
    <property type="match status" value="1"/>
</dbReference>
<accession>A0A7M5V7M8</accession>
<feature type="transmembrane region" description="Helical" evidence="5">
    <location>
        <begin position="284"/>
        <end position="302"/>
    </location>
</feature>
<dbReference type="GO" id="GO:0005230">
    <property type="term" value="F:extracellular ligand-gated monoatomic ion channel activity"/>
    <property type="evidence" value="ECO:0007669"/>
    <property type="project" value="InterPro"/>
</dbReference>
<dbReference type="InterPro" id="IPR006201">
    <property type="entry name" value="Neur_channel"/>
</dbReference>
<dbReference type="CDD" id="cd18997">
    <property type="entry name" value="LGIC_ECD_nAChR"/>
    <property type="match status" value="1"/>
</dbReference>
<keyword evidence="10" id="KW-1185">Reference proteome</keyword>
<keyword evidence="2 5" id="KW-0812">Transmembrane</keyword>
<dbReference type="Proteomes" id="UP000594262">
    <property type="component" value="Unplaced"/>
</dbReference>
<comment type="similarity">
    <text evidence="5">Belongs to the ligand-gated ion channel (TC 1.A.9) family.</text>
</comment>
<keyword evidence="4 5" id="KW-0472">Membrane</keyword>
<feature type="domain" description="Neurotransmitter-gated ion-channel transmembrane" evidence="8">
    <location>
        <begin position="261"/>
        <end position="410"/>
    </location>
</feature>
<keyword evidence="5" id="KW-0407">Ion channel</keyword>
<proteinExistence type="inferred from homology"/>
<organism evidence="9 10">
    <name type="scientific">Clytia hemisphaerica</name>
    <dbReference type="NCBI Taxonomy" id="252671"/>
    <lineage>
        <taxon>Eukaryota</taxon>
        <taxon>Metazoa</taxon>
        <taxon>Cnidaria</taxon>
        <taxon>Hydrozoa</taxon>
        <taxon>Hydroidolina</taxon>
        <taxon>Leptothecata</taxon>
        <taxon>Obeliida</taxon>
        <taxon>Clytiidae</taxon>
        <taxon>Clytia</taxon>
    </lineage>
</organism>
<feature type="domain" description="Neurotransmitter-gated ion-channel ligand-binding" evidence="7">
    <location>
        <begin position="35"/>
        <end position="251"/>
    </location>
</feature>
<evidence type="ECO:0000313" key="9">
    <source>
        <dbReference type="EnsemblMetazoa" id="CLYHEMP004875.1"/>
    </source>
</evidence>
<dbReference type="InterPro" id="IPR006029">
    <property type="entry name" value="Neurotrans-gated_channel_TM"/>
</dbReference>
<keyword evidence="5" id="KW-0732">Signal</keyword>
<dbReference type="PROSITE" id="PS00236">
    <property type="entry name" value="NEUROTR_ION_CHANNEL"/>
    <property type="match status" value="1"/>
</dbReference>
<dbReference type="AlphaFoldDB" id="A0A7M5V7M8"/>
<dbReference type="Pfam" id="PF02931">
    <property type="entry name" value="Neur_chan_LBD"/>
    <property type="match status" value="1"/>
</dbReference>
<evidence type="ECO:0000256" key="6">
    <source>
        <dbReference type="SAM" id="MobiDB-lite"/>
    </source>
</evidence>
<dbReference type="Gene3D" id="2.70.170.10">
    <property type="entry name" value="Neurotransmitter-gated ion-channel ligand-binding domain"/>
    <property type="match status" value="1"/>
</dbReference>
<dbReference type="EnsemblMetazoa" id="CLYHEMT004875.1">
    <property type="protein sequence ID" value="CLYHEMP004875.1"/>
    <property type="gene ID" value="CLYHEMG004875"/>
</dbReference>
<dbReference type="InterPro" id="IPR036719">
    <property type="entry name" value="Neuro-gated_channel_TM_sf"/>
</dbReference>
<dbReference type="OrthoDB" id="410315at2759"/>
<dbReference type="InterPro" id="IPR036734">
    <property type="entry name" value="Neur_chan_lig-bd_sf"/>
</dbReference>
<feature type="region of interest" description="Disordered" evidence="6">
    <location>
        <begin position="391"/>
        <end position="417"/>
    </location>
</feature>
<dbReference type="GO" id="GO:0004888">
    <property type="term" value="F:transmembrane signaling receptor activity"/>
    <property type="evidence" value="ECO:0007669"/>
    <property type="project" value="InterPro"/>
</dbReference>
<keyword evidence="3 5" id="KW-1133">Transmembrane helix</keyword>
<evidence type="ECO:0000256" key="2">
    <source>
        <dbReference type="ARBA" id="ARBA00022692"/>
    </source>
</evidence>
<dbReference type="SUPFAM" id="SSF63712">
    <property type="entry name" value="Nicotinic receptor ligand binding domain-like"/>
    <property type="match status" value="1"/>
</dbReference>
<comment type="subcellular location">
    <subcellularLocation>
        <location evidence="1">Membrane</location>
        <topology evidence="1">Multi-pass membrane protein</topology>
    </subcellularLocation>
</comment>
<dbReference type="PRINTS" id="PR00252">
    <property type="entry name" value="NRIONCHANNEL"/>
</dbReference>
<protein>
    <submittedName>
        <fullName evidence="9">Uncharacterized protein</fullName>
    </submittedName>
</protein>
<dbReference type="SUPFAM" id="SSF90112">
    <property type="entry name" value="Neurotransmitter-gated ion-channel transmembrane pore"/>
    <property type="match status" value="1"/>
</dbReference>
<feature type="transmembrane region" description="Helical" evidence="5">
    <location>
        <begin position="440"/>
        <end position="460"/>
    </location>
</feature>
<dbReference type="InterPro" id="IPR038050">
    <property type="entry name" value="Neuro_actylchol_rec"/>
</dbReference>
<dbReference type="GO" id="GO:0016020">
    <property type="term" value="C:membrane"/>
    <property type="evidence" value="ECO:0007669"/>
    <property type="project" value="UniProtKB-SubCell"/>
</dbReference>
<dbReference type="GeneID" id="136798883"/>
<feature type="transmembrane region" description="Helical" evidence="5">
    <location>
        <begin position="255"/>
        <end position="277"/>
    </location>
</feature>
<dbReference type="InterPro" id="IPR018000">
    <property type="entry name" value="Neurotransmitter_ion_chnl_CS"/>
</dbReference>
<feature type="chain" id="PRO_5029946538" evidence="5">
    <location>
        <begin position="27"/>
        <end position="467"/>
    </location>
</feature>
<feature type="compositionally biased region" description="Polar residues" evidence="6">
    <location>
        <begin position="391"/>
        <end position="401"/>
    </location>
</feature>
<dbReference type="RefSeq" id="XP_066911644.1">
    <property type="nucleotide sequence ID" value="XM_067055543.1"/>
</dbReference>
<evidence type="ECO:0000256" key="5">
    <source>
        <dbReference type="RuleBase" id="RU000687"/>
    </source>
</evidence>
<feature type="signal peptide" evidence="5">
    <location>
        <begin position="1"/>
        <end position="26"/>
    </location>
</feature>
<dbReference type="PANTHER" id="PTHR18945">
    <property type="entry name" value="NEUROTRANSMITTER GATED ION CHANNEL"/>
    <property type="match status" value="1"/>
</dbReference>
<feature type="transmembrane region" description="Helical" evidence="5">
    <location>
        <begin position="314"/>
        <end position="335"/>
    </location>
</feature>
<evidence type="ECO:0000313" key="10">
    <source>
        <dbReference type="Proteomes" id="UP000594262"/>
    </source>
</evidence>
<dbReference type="Pfam" id="PF02932">
    <property type="entry name" value="Neur_chan_memb"/>
    <property type="match status" value="1"/>
</dbReference>
<keyword evidence="5" id="KW-0406">Ion transport</keyword>